<dbReference type="RefSeq" id="WP_092850242.1">
    <property type="nucleotide sequence ID" value="NZ_FOPY01000024.1"/>
</dbReference>
<reference evidence="2 3" key="1">
    <citation type="submission" date="2016-10" db="EMBL/GenBank/DDBJ databases">
        <authorList>
            <person name="de Groot N.N."/>
        </authorList>
    </citation>
    <scope>NUCLEOTIDE SEQUENCE [LARGE SCALE GENOMIC DNA]</scope>
    <source>
        <strain evidence="2 3">CGMCC 1.6848</strain>
    </source>
</reference>
<dbReference type="Proteomes" id="UP000199040">
    <property type="component" value="Unassembled WGS sequence"/>
</dbReference>
<proteinExistence type="predicted"/>
<gene>
    <name evidence="2" type="ORF">SAMN04487959_12419</name>
</gene>
<protein>
    <recommendedName>
        <fullName evidence="4">Cytochrome oxidase Cu insertion factor, SCO1/SenC/PrrC family</fullName>
    </recommendedName>
</protein>
<sequence>MTMHLSHAGRQRLKLLALIGVFIGPLIVAWSMVEWRVGIPDERVAHGQLMPALPNLQAWPMQASSLSLGPFDWVLAYDCAMDCPAIADRWWRLHRALGREAPRLTRLRFGGQTGALPGEIVAQWRARPAWSHEGSLWLIDPEGQVVLSYRPYHEAEEVLEDLRHLLKMNPQPALAIRE</sequence>
<evidence type="ECO:0000313" key="3">
    <source>
        <dbReference type="Proteomes" id="UP000199040"/>
    </source>
</evidence>
<keyword evidence="1" id="KW-1133">Transmembrane helix</keyword>
<evidence type="ECO:0000313" key="2">
    <source>
        <dbReference type="EMBL" id="SFI17468.1"/>
    </source>
</evidence>
<keyword evidence="1" id="KW-0472">Membrane</keyword>
<evidence type="ECO:0000256" key="1">
    <source>
        <dbReference type="SAM" id="Phobius"/>
    </source>
</evidence>
<dbReference type="EMBL" id="FOPY01000024">
    <property type="protein sequence ID" value="SFI17468.1"/>
    <property type="molecule type" value="Genomic_DNA"/>
</dbReference>
<dbReference type="STRING" id="442341.SAMN04487959_12419"/>
<name>A0A1I3G1V3_9GAMM</name>
<dbReference type="AlphaFoldDB" id="A0A1I3G1V3"/>
<keyword evidence="1" id="KW-0812">Transmembrane</keyword>
<accession>A0A1I3G1V3</accession>
<feature type="transmembrane region" description="Helical" evidence="1">
    <location>
        <begin position="12"/>
        <end position="33"/>
    </location>
</feature>
<evidence type="ECO:0008006" key="4">
    <source>
        <dbReference type="Google" id="ProtNLM"/>
    </source>
</evidence>
<keyword evidence="3" id="KW-1185">Reference proteome</keyword>
<organism evidence="2 3">
    <name type="scientific">Modicisalibacter xianhensis</name>
    <dbReference type="NCBI Taxonomy" id="442341"/>
    <lineage>
        <taxon>Bacteria</taxon>
        <taxon>Pseudomonadati</taxon>
        <taxon>Pseudomonadota</taxon>
        <taxon>Gammaproteobacteria</taxon>
        <taxon>Oceanospirillales</taxon>
        <taxon>Halomonadaceae</taxon>
        <taxon>Modicisalibacter</taxon>
    </lineage>
</organism>